<accession>A0A855GU71</accession>
<name>A0A855GU71_9STAP</name>
<feature type="domain" description="Glycosyltransferase 2-like" evidence="4">
    <location>
        <begin position="4"/>
        <end position="169"/>
    </location>
</feature>
<keyword evidence="3" id="KW-0808">Transferase</keyword>
<dbReference type="Pfam" id="PF00535">
    <property type="entry name" value="Glycos_transf_2"/>
    <property type="match status" value="1"/>
</dbReference>
<reference evidence="5 6" key="1">
    <citation type="submission" date="2017-12" db="EMBL/GenBank/DDBJ databases">
        <title>Genomics of Macrococcus caseolyticus.</title>
        <authorList>
            <person name="MacFadyen A.C."/>
            <person name="Paterson G.K."/>
        </authorList>
    </citation>
    <scope>NUCLEOTIDE SEQUENCE [LARGE SCALE GENOMIC DNA]</scope>
    <source>
        <strain evidence="5 6">5788_EF188</strain>
    </source>
</reference>
<evidence type="ECO:0000259" key="4">
    <source>
        <dbReference type="Pfam" id="PF00535"/>
    </source>
</evidence>
<comment type="similarity">
    <text evidence="1">Belongs to the glycosyltransferase 2 family.</text>
</comment>
<evidence type="ECO:0000256" key="1">
    <source>
        <dbReference type="ARBA" id="ARBA00006739"/>
    </source>
</evidence>
<dbReference type="RefSeq" id="WP_101144170.1">
    <property type="nucleotide sequence ID" value="NZ_CABFNV010000003.1"/>
</dbReference>
<dbReference type="InterPro" id="IPR001173">
    <property type="entry name" value="Glyco_trans_2-like"/>
</dbReference>
<dbReference type="Proteomes" id="UP000233482">
    <property type="component" value="Unassembled WGS sequence"/>
</dbReference>
<dbReference type="InterPro" id="IPR029044">
    <property type="entry name" value="Nucleotide-diphossugar_trans"/>
</dbReference>
<dbReference type="PANTHER" id="PTHR22916">
    <property type="entry name" value="GLYCOSYLTRANSFERASE"/>
    <property type="match status" value="1"/>
</dbReference>
<evidence type="ECO:0000313" key="5">
    <source>
        <dbReference type="EMBL" id="PKE26365.1"/>
    </source>
</evidence>
<dbReference type="EMBL" id="PIXC01000009">
    <property type="protein sequence ID" value="PKE26365.1"/>
    <property type="molecule type" value="Genomic_DNA"/>
</dbReference>
<dbReference type="AlphaFoldDB" id="A0A855GU71"/>
<dbReference type="PANTHER" id="PTHR22916:SF51">
    <property type="entry name" value="GLYCOSYLTRANSFERASE EPSH-RELATED"/>
    <property type="match status" value="1"/>
</dbReference>
<proteinExistence type="inferred from homology"/>
<sequence>MKISIIIPIYNQEEYIVDTIISVKNQTFKNFECILINDGSTDDSQKIVEREIIDDSRFKLYSRENQGVSATRNYGIEISSGDYIYFIDGDDTIPIDAMQKLYTAALEKDADIVIGKMVHKINGQDKEISTYLLDGVYKGGYKTLEENPEILHSIGPTAKLFKRNLIRDLLFPINLKFAEEHEFIVAAYVKSKVIYTIEDVSYYYHIREQNNSATQTINNNVKEYMMNLIESHIKVHSILEQNKLHKALKFYGYRITNYIMFPLLLQAAQNNQLIEITKIIDDYLNTSAVKTGVDKNRIKEIYLYQVINNLDYTGFIKQKPYFQMVHKHINTHNINKMFPDRVNFYSTKMCIRIKIITKKIYRKIKINI</sequence>
<dbReference type="Gene3D" id="3.90.550.10">
    <property type="entry name" value="Spore Coat Polysaccharide Biosynthesis Protein SpsA, Chain A"/>
    <property type="match status" value="1"/>
</dbReference>
<comment type="caution">
    <text evidence="5">The sequence shown here is derived from an EMBL/GenBank/DDBJ whole genome shotgun (WGS) entry which is preliminary data.</text>
</comment>
<evidence type="ECO:0000313" key="6">
    <source>
        <dbReference type="Proteomes" id="UP000233482"/>
    </source>
</evidence>
<evidence type="ECO:0000256" key="2">
    <source>
        <dbReference type="ARBA" id="ARBA00022676"/>
    </source>
</evidence>
<gene>
    <name evidence="5" type="ORF">CW686_05250</name>
</gene>
<dbReference type="SUPFAM" id="SSF53448">
    <property type="entry name" value="Nucleotide-diphospho-sugar transferases"/>
    <property type="match status" value="1"/>
</dbReference>
<dbReference type="CDD" id="cd00761">
    <property type="entry name" value="Glyco_tranf_GTA_type"/>
    <property type="match status" value="1"/>
</dbReference>
<keyword evidence="2" id="KW-0328">Glycosyltransferase</keyword>
<dbReference type="GO" id="GO:0016757">
    <property type="term" value="F:glycosyltransferase activity"/>
    <property type="evidence" value="ECO:0007669"/>
    <property type="project" value="UniProtKB-KW"/>
</dbReference>
<protein>
    <recommendedName>
        <fullName evidence="4">Glycosyltransferase 2-like domain-containing protein</fullName>
    </recommendedName>
</protein>
<organism evidence="5 6">
    <name type="scientific">Macrococcoides caseolyticum</name>
    <dbReference type="NCBI Taxonomy" id="69966"/>
    <lineage>
        <taxon>Bacteria</taxon>
        <taxon>Bacillati</taxon>
        <taxon>Bacillota</taxon>
        <taxon>Bacilli</taxon>
        <taxon>Bacillales</taxon>
        <taxon>Staphylococcaceae</taxon>
        <taxon>Macrococcoides</taxon>
    </lineage>
</organism>
<evidence type="ECO:0000256" key="3">
    <source>
        <dbReference type="ARBA" id="ARBA00022679"/>
    </source>
</evidence>